<dbReference type="AlphaFoldDB" id="A0A1F5KTP1"/>
<evidence type="ECO:0000313" key="2">
    <source>
        <dbReference type="Proteomes" id="UP000178565"/>
    </source>
</evidence>
<accession>A0A1F5KTP1</accession>
<evidence type="ECO:0000313" key="1">
    <source>
        <dbReference type="EMBL" id="OGE44185.1"/>
    </source>
</evidence>
<evidence type="ECO:0008006" key="3">
    <source>
        <dbReference type="Google" id="ProtNLM"/>
    </source>
</evidence>
<dbReference type="Gene3D" id="3.40.50.450">
    <property type="match status" value="1"/>
</dbReference>
<comment type="caution">
    <text evidence="1">The sequence shown here is derived from an EMBL/GenBank/DDBJ whole genome shotgun (WGS) entry which is preliminary data.</text>
</comment>
<protein>
    <recommendedName>
        <fullName evidence="3">CD-NTase-associated protein 12/Pycsar effector protein TIR domain-containing protein</fullName>
    </recommendedName>
</protein>
<dbReference type="Proteomes" id="UP000178565">
    <property type="component" value="Unassembled WGS sequence"/>
</dbReference>
<proteinExistence type="predicted"/>
<dbReference type="EMBL" id="MFDM01000006">
    <property type="protein sequence ID" value="OGE44185.1"/>
    <property type="molecule type" value="Genomic_DNA"/>
</dbReference>
<dbReference type="STRING" id="1797785.A3B45_05405"/>
<reference evidence="1 2" key="1">
    <citation type="journal article" date="2016" name="Nat. Commun.">
        <title>Thousands of microbial genomes shed light on interconnected biogeochemical processes in an aquifer system.</title>
        <authorList>
            <person name="Anantharaman K."/>
            <person name="Brown C.T."/>
            <person name="Hug L.A."/>
            <person name="Sharon I."/>
            <person name="Castelle C.J."/>
            <person name="Probst A.J."/>
            <person name="Thomas B.C."/>
            <person name="Singh A."/>
            <person name="Wilkins M.J."/>
            <person name="Karaoz U."/>
            <person name="Brodie E.L."/>
            <person name="Williams K.H."/>
            <person name="Hubbard S.S."/>
            <person name="Banfield J.F."/>
        </authorList>
    </citation>
    <scope>NUCLEOTIDE SEQUENCE [LARGE SCALE GENOMIC DNA]</scope>
</reference>
<dbReference type="SUPFAM" id="SSF52309">
    <property type="entry name" value="N-(deoxy)ribosyltransferase-like"/>
    <property type="match status" value="1"/>
</dbReference>
<name>A0A1F5KTP1_9BACT</name>
<organism evidence="1 2">
    <name type="scientific">Candidatus Daviesbacteria bacterium RIFCSPLOWO2_01_FULL_39_12</name>
    <dbReference type="NCBI Taxonomy" id="1797785"/>
    <lineage>
        <taxon>Bacteria</taxon>
        <taxon>Candidatus Daviesiibacteriota</taxon>
    </lineage>
</organism>
<sequence length="198" mass="22431">MYVLERQPPRGMPESECNQWLEWANDPHFTDSRNPLRSSLLPWVPKGIFLAHAFTSELTDGVINPSTRNKVELLLGKLRSSNFLVHCSLEREVWGEKAMMPEVLTRVDYREIEKSDVLMAFPQTSQGVCVEIGWAGALGKEITICWDINKDTTIDLSDVLGRLYSLGSIIPDLILYEGGKPAPLMVDKVVSRIKERFI</sequence>
<gene>
    <name evidence="1" type="ORF">A3B45_05405</name>
</gene>